<feature type="transmembrane region" description="Helical" evidence="5">
    <location>
        <begin position="154"/>
        <end position="170"/>
    </location>
</feature>
<evidence type="ECO:0000256" key="3">
    <source>
        <dbReference type="ARBA" id="ARBA00022989"/>
    </source>
</evidence>
<dbReference type="PANTHER" id="PTHR43376:SF1">
    <property type="entry name" value="OLIGOPEPTIDE TRANSPORT SYSTEM PERMEASE PROTEIN"/>
    <property type="match status" value="1"/>
</dbReference>
<dbReference type="OrthoDB" id="44105at2157"/>
<name>A0A419W094_9EURY</name>
<evidence type="ECO:0000259" key="6">
    <source>
        <dbReference type="PROSITE" id="PS50928"/>
    </source>
</evidence>
<dbReference type="PANTHER" id="PTHR43376">
    <property type="entry name" value="OLIGOPEPTIDE TRANSPORT SYSTEM PERMEASE PROTEIN"/>
    <property type="match status" value="1"/>
</dbReference>
<keyword evidence="2 5" id="KW-0812">Transmembrane</keyword>
<feature type="transmembrane region" description="Helical" evidence="5">
    <location>
        <begin position="190"/>
        <end position="215"/>
    </location>
</feature>
<comment type="caution">
    <text evidence="7">The sequence shown here is derived from an EMBL/GenBank/DDBJ whole genome shotgun (WGS) entry which is preliminary data.</text>
</comment>
<dbReference type="AlphaFoldDB" id="A0A419W094"/>
<comment type="similarity">
    <text evidence="5">Belongs to the binding-protein-dependent transport system permease family.</text>
</comment>
<dbReference type="SUPFAM" id="SSF161098">
    <property type="entry name" value="MetI-like"/>
    <property type="match status" value="1"/>
</dbReference>
<accession>A0A419W094</accession>
<evidence type="ECO:0000256" key="5">
    <source>
        <dbReference type="RuleBase" id="RU363032"/>
    </source>
</evidence>
<feature type="transmembrane region" description="Helical" evidence="5">
    <location>
        <begin position="107"/>
        <end position="133"/>
    </location>
</feature>
<dbReference type="CDD" id="cd06261">
    <property type="entry name" value="TM_PBP2"/>
    <property type="match status" value="1"/>
</dbReference>
<evidence type="ECO:0000313" key="7">
    <source>
        <dbReference type="EMBL" id="RKD88903.1"/>
    </source>
</evidence>
<evidence type="ECO:0000256" key="1">
    <source>
        <dbReference type="ARBA" id="ARBA00004141"/>
    </source>
</evidence>
<feature type="transmembrane region" description="Helical" evidence="5">
    <location>
        <begin position="12"/>
        <end position="30"/>
    </location>
</feature>
<proteinExistence type="inferred from homology"/>
<evidence type="ECO:0000313" key="8">
    <source>
        <dbReference type="Proteomes" id="UP000283805"/>
    </source>
</evidence>
<organism evidence="7 8">
    <name type="scientific">Halopiger aswanensis</name>
    <dbReference type="NCBI Taxonomy" id="148449"/>
    <lineage>
        <taxon>Archaea</taxon>
        <taxon>Methanobacteriati</taxon>
        <taxon>Methanobacteriota</taxon>
        <taxon>Stenosarchaea group</taxon>
        <taxon>Halobacteria</taxon>
        <taxon>Halobacteriales</taxon>
        <taxon>Natrialbaceae</taxon>
        <taxon>Halopiger</taxon>
    </lineage>
</organism>
<keyword evidence="4 5" id="KW-0472">Membrane</keyword>
<dbReference type="EMBL" id="RAPO01000004">
    <property type="protein sequence ID" value="RKD88903.1"/>
    <property type="molecule type" value="Genomic_DNA"/>
</dbReference>
<dbReference type="GO" id="GO:0005886">
    <property type="term" value="C:plasma membrane"/>
    <property type="evidence" value="ECO:0007669"/>
    <property type="project" value="UniProtKB-SubCell"/>
</dbReference>
<feature type="transmembrane region" description="Helical" evidence="5">
    <location>
        <begin position="256"/>
        <end position="278"/>
    </location>
</feature>
<dbReference type="Pfam" id="PF00528">
    <property type="entry name" value="BPD_transp_1"/>
    <property type="match status" value="1"/>
</dbReference>
<reference evidence="7 8" key="1">
    <citation type="submission" date="2018-09" db="EMBL/GenBank/DDBJ databases">
        <title>Genomic Encyclopedia of Archaeal and Bacterial Type Strains, Phase II (KMG-II): from individual species to whole genera.</title>
        <authorList>
            <person name="Goeker M."/>
        </authorList>
    </citation>
    <scope>NUCLEOTIDE SEQUENCE [LARGE SCALE GENOMIC DNA]</scope>
    <source>
        <strain evidence="7 8">DSM 13151</strain>
    </source>
</reference>
<keyword evidence="5" id="KW-0813">Transport</keyword>
<feature type="domain" description="ABC transmembrane type-1" evidence="6">
    <location>
        <begin position="105"/>
        <end position="316"/>
    </location>
</feature>
<protein>
    <submittedName>
        <fullName evidence="7">Peptide/nickel transport system permease protein</fullName>
    </submittedName>
</protein>
<dbReference type="InterPro" id="IPR035906">
    <property type="entry name" value="MetI-like_sf"/>
</dbReference>
<feature type="transmembrane region" description="Helical" evidence="5">
    <location>
        <begin position="298"/>
        <end position="317"/>
    </location>
</feature>
<keyword evidence="3 5" id="KW-1133">Transmembrane helix</keyword>
<dbReference type="Proteomes" id="UP000283805">
    <property type="component" value="Unassembled WGS sequence"/>
</dbReference>
<evidence type="ECO:0000256" key="4">
    <source>
        <dbReference type="ARBA" id="ARBA00023136"/>
    </source>
</evidence>
<dbReference type="RefSeq" id="WP_120246088.1">
    <property type="nucleotide sequence ID" value="NZ_RAPO01000004.1"/>
</dbReference>
<evidence type="ECO:0000256" key="2">
    <source>
        <dbReference type="ARBA" id="ARBA00022692"/>
    </source>
</evidence>
<comment type="subcellular location">
    <subcellularLocation>
        <location evidence="5">Cell membrane</location>
        <topology evidence="5">Multi-pass membrane protein</topology>
    </subcellularLocation>
    <subcellularLocation>
        <location evidence="1">Membrane</location>
        <topology evidence="1">Multi-pass membrane protein</topology>
    </subcellularLocation>
</comment>
<dbReference type="Gene3D" id="1.10.3720.10">
    <property type="entry name" value="MetI-like"/>
    <property type="match status" value="1"/>
</dbReference>
<dbReference type="InterPro" id="IPR000515">
    <property type="entry name" value="MetI-like"/>
</dbReference>
<gene>
    <name evidence="7" type="ORF">ATJ93_3722</name>
</gene>
<dbReference type="GO" id="GO:0055085">
    <property type="term" value="P:transmembrane transport"/>
    <property type="evidence" value="ECO:0007669"/>
    <property type="project" value="InterPro"/>
</dbReference>
<sequence>MTNWLTKRLVKAALTVWGVVTLTFALSHLMPGGPAQHIQAQLVSREGGSIDPERLNQLMERYTNVQPDKPVWQQYIDYVTAVLQGDLGESIIRNEPVVDIIADALPWTIFVMGLSLILTFVIGITLGAVMAYYEGTRFDFLSSTIGTVLNSTPFYLLGLLLLFVFAYQVNLLPTGGNMNPRTEPGLNYPFIRGVLIHATLPVLSMVLTEAGGWALSMRGNSISILGEEYLRVARLRGLSDRRIAFTYIGRNAILPLYTNFMIAIGFVIGGSVILEQVFTYEGIGYYMVDAVQANDHPLVMGTFLVLTLAVVFGLLFADLTYGKLDPRIAAGGESDEEY</sequence>
<dbReference type="PROSITE" id="PS50928">
    <property type="entry name" value="ABC_TM1"/>
    <property type="match status" value="1"/>
</dbReference>
<keyword evidence="8" id="KW-1185">Reference proteome</keyword>